<name>A0A9D2G298_9LACT</name>
<dbReference type="SUPFAM" id="SSF53474">
    <property type="entry name" value="alpha/beta-Hydrolases"/>
    <property type="match status" value="1"/>
</dbReference>
<gene>
    <name evidence="3" type="ORF">H9808_08075</name>
</gene>
<dbReference type="Proteomes" id="UP000824106">
    <property type="component" value="Unassembled WGS sequence"/>
</dbReference>
<reference evidence="3" key="1">
    <citation type="journal article" date="2021" name="PeerJ">
        <title>Extensive microbial diversity within the chicken gut microbiome revealed by metagenomics and culture.</title>
        <authorList>
            <person name="Gilroy R."/>
            <person name="Ravi A."/>
            <person name="Getino M."/>
            <person name="Pursley I."/>
            <person name="Horton D.L."/>
            <person name="Alikhan N.F."/>
            <person name="Baker D."/>
            <person name="Gharbi K."/>
            <person name="Hall N."/>
            <person name="Watson M."/>
            <person name="Adriaenssens E.M."/>
            <person name="Foster-Nyarko E."/>
            <person name="Jarju S."/>
            <person name="Secka A."/>
            <person name="Antonio M."/>
            <person name="Oren A."/>
            <person name="Chaudhuri R.R."/>
            <person name="La Ragione R."/>
            <person name="Hildebrand F."/>
            <person name="Pallen M.J."/>
        </authorList>
    </citation>
    <scope>NUCLEOTIDE SEQUENCE</scope>
    <source>
        <strain evidence="3">CHK169-4300</strain>
    </source>
</reference>
<keyword evidence="1" id="KW-0472">Membrane</keyword>
<dbReference type="AlphaFoldDB" id="A0A9D2G298"/>
<dbReference type="Pfam" id="PF08840">
    <property type="entry name" value="BAAT_C"/>
    <property type="match status" value="1"/>
</dbReference>
<organism evidence="3 4">
    <name type="scientific">Candidatus Atopostipes pullistercoris</name>
    <dbReference type="NCBI Taxonomy" id="2838467"/>
    <lineage>
        <taxon>Bacteria</taxon>
        <taxon>Bacillati</taxon>
        <taxon>Bacillota</taxon>
        <taxon>Bacilli</taxon>
        <taxon>Lactobacillales</taxon>
        <taxon>Carnobacteriaceae</taxon>
        <taxon>Atopostipes</taxon>
    </lineage>
</organism>
<feature type="transmembrane region" description="Helical" evidence="1">
    <location>
        <begin position="7"/>
        <end position="28"/>
    </location>
</feature>
<dbReference type="PANTHER" id="PTHR10824">
    <property type="entry name" value="ACYL-COENZYME A THIOESTERASE-RELATED"/>
    <property type="match status" value="1"/>
</dbReference>
<comment type="caution">
    <text evidence="3">The sequence shown here is derived from an EMBL/GenBank/DDBJ whole genome shotgun (WGS) entry which is preliminary data.</text>
</comment>
<dbReference type="EMBL" id="DXAZ01000132">
    <property type="protein sequence ID" value="HIZ71699.1"/>
    <property type="molecule type" value="Genomic_DNA"/>
</dbReference>
<dbReference type="InterPro" id="IPR029058">
    <property type="entry name" value="AB_hydrolase_fold"/>
</dbReference>
<keyword evidence="3" id="KW-0378">Hydrolase</keyword>
<evidence type="ECO:0000256" key="1">
    <source>
        <dbReference type="SAM" id="Phobius"/>
    </source>
</evidence>
<dbReference type="PANTHER" id="PTHR10824:SF4">
    <property type="entry name" value="ACYL-COENZYME A THIOESTERASE 1-LIKE"/>
    <property type="match status" value="1"/>
</dbReference>
<dbReference type="GO" id="GO:0006631">
    <property type="term" value="P:fatty acid metabolic process"/>
    <property type="evidence" value="ECO:0007669"/>
    <property type="project" value="TreeGrafter"/>
</dbReference>
<reference evidence="3" key="2">
    <citation type="submission" date="2021-04" db="EMBL/GenBank/DDBJ databases">
        <authorList>
            <person name="Gilroy R."/>
        </authorList>
    </citation>
    <scope>NUCLEOTIDE SEQUENCE</scope>
    <source>
        <strain evidence="3">CHK169-4300</strain>
    </source>
</reference>
<keyword evidence="1" id="KW-1133">Transmembrane helix</keyword>
<dbReference type="GO" id="GO:0006637">
    <property type="term" value="P:acyl-CoA metabolic process"/>
    <property type="evidence" value="ECO:0007669"/>
    <property type="project" value="TreeGrafter"/>
</dbReference>
<protein>
    <submittedName>
        <fullName evidence="3">Dienelactone hydrolase family protein</fullName>
    </submittedName>
</protein>
<dbReference type="GO" id="GO:0047617">
    <property type="term" value="F:fatty acyl-CoA hydrolase activity"/>
    <property type="evidence" value="ECO:0007669"/>
    <property type="project" value="TreeGrafter"/>
</dbReference>
<keyword evidence="1" id="KW-0812">Transmembrane</keyword>
<dbReference type="Gene3D" id="3.40.50.1820">
    <property type="entry name" value="alpha/beta hydrolase"/>
    <property type="match status" value="1"/>
</dbReference>
<feature type="domain" description="BAAT/Acyl-CoA thioester hydrolase C-terminal" evidence="2">
    <location>
        <begin position="130"/>
        <end position="304"/>
    </location>
</feature>
<evidence type="ECO:0000313" key="4">
    <source>
        <dbReference type="Proteomes" id="UP000824106"/>
    </source>
</evidence>
<proteinExistence type="predicted"/>
<accession>A0A9D2G298</accession>
<evidence type="ECO:0000259" key="2">
    <source>
        <dbReference type="Pfam" id="PF08840"/>
    </source>
</evidence>
<sequence length="347" mass="39533">MKRVLKILLRIFFIFILIFISIFAIRWINFYRYQDYMLPEEESIYDDPTDFSLYDTDIDGVDVEIIEEDLLNGFHLVPDNISTEGVIVTFGGSDGSSNYDLAKMLAEEGYEVYSLFFFGPGKLPDELIEVPLELFDDFLAYHLENSQSNGPITVLGASKGAELTLNLASNYDEIDNIILYAPSAYSFFSLDQRNTDQSSWIYKEQPLPYLSSRNGNLWETVKMIGGFILYYPVKYNPVYEAVLDGSSETDLEAARIKVENFAGEGLIFVGGDDLMWPAESMTNVIKEYNDQMEVHLYPEAGHLFIMNRYMGTPDALIAFGGNENTNNEAFEDSNAILFERLAEWHTP</sequence>
<dbReference type="InterPro" id="IPR014940">
    <property type="entry name" value="BAAT_C"/>
</dbReference>
<evidence type="ECO:0000313" key="3">
    <source>
        <dbReference type="EMBL" id="HIZ71699.1"/>
    </source>
</evidence>